<keyword evidence="2" id="KW-0560">Oxidoreductase</keyword>
<dbReference type="Gene3D" id="1.10.1040.10">
    <property type="entry name" value="N-(1-d-carboxylethyl)-l-norvaline Dehydrogenase, domain 2"/>
    <property type="match status" value="1"/>
</dbReference>
<name>A0A3S9MFU3_9ACTN</name>
<dbReference type="KEGG" id="scya:EJ357_35265"/>
<dbReference type="Pfam" id="PF21761">
    <property type="entry name" value="RedAm-like_C"/>
    <property type="match status" value="1"/>
</dbReference>
<keyword evidence="6" id="KW-1185">Reference proteome</keyword>
<evidence type="ECO:0000259" key="3">
    <source>
        <dbReference type="Pfam" id="PF03446"/>
    </source>
</evidence>
<dbReference type="OrthoDB" id="9135493at2"/>
<evidence type="ECO:0000259" key="4">
    <source>
        <dbReference type="Pfam" id="PF21761"/>
    </source>
</evidence>
<dbReference type="RefSeq" id="WP_126395728.1">
    <property type="nucleotide sequence ID" value="NZ_CP034539.1"/>
</dbReference>
<organism evidence="5 6">
    <name type="scientific">Streptomyces cyaneochromogenes</name>
    <dbReference type="NCBI Taxonomy" id="2496836"/>
    <lineage>
        <taxon>Bacteria</taxon>
        <taxon>Bacillati</taxon>
        <taxon>Actinomycetota</taxon>
        <taxon>Actinomycetes</taxon>
        <taxon>Kitasatosporales</taxon>
        <taxon>Streptomycetaceae</taxon>
        <taxon>Streptomyces</taxon>
    </lineage>
</organism>
<dbReference type="SUPFAM" id="SSF51735">
    <property type="entry name" value="NAD(P)-binding Rossmann-fold domains"/>
    <property type="match status" value="1"/>
</dbReference>
<dbReference type="EMBL" id="CP034539">
    <property type="protein sequence ID" value="AZQ38069.1"/>
    <property type="molecule type" value="Genomic_DNA"/>
</dbReference>
<dbReference type="Gene3D" id="3.40.50.720">
    <property type="entry name" value="NAD(P)-binding Rossmann-like Domain"/>
    <property type="match status" value="1"/>
</dbReference>
<evidence type="ECO:0000256" key="1">
    <source>
        <dbReference type="ARBA" id="ARBA00009080"/>
    </source>
</evidence>
<dbReference type="Pfam" id="PF03446">
    <property type="entry name" value="NAD_binding_2"/>
    <property type="match status" value="1"/>
</dbReference>
<dbReference type="InterPro" id="IPR051265">
    <property type="entry name" value="HIBADH-related_NP60_sf"/>
</dbReference>
<evidence type="ECO:0000313" key="6">
    <source>
        <dbReference type="Proteomes" id="UP000280298"/>
    </source>
</evidence>
<dbReference type="InterPro" id="IPR013328">
    <property type="entry name" value="6PGD_dom2"/>
</dbReference>
<feature type="domain" description="NADPH-dependent reductive aminase-like C-terminal" evidence="4">
    <location>
        <begin position="169"/>
        <end position="295"/>
    </location>
</feature>
<gene>
    <name evidence="5" type="ORF">EJ357_35265</name>
</gene>
<feature type="domain" description="6-phosphogluconate dehydrogenase NADP-binding" evidence="3">
    <location>
        <begin position="13"/>
        <end position="167"/>
    </location>
</feature>
<dbReference type="PANTHER" id="PTHR43580:SF2">
    <property type="entry name" value="CYTOKINE-LIKE NUCLEAR FACTOR N-PAC"/>
    <property type="match status" value="1"/>
</dbReference>
<dbReference type="InterPro" id="IPR036291">
    <property type="entry name" value="NAD(P)-bd_dom_sf"/>
</dbReference>
<comment type="similarity">
    <text evidence="1">Belongs to the HIBADH-related family.</text>
</comment>
<dbReference type="PANTHER" id="PTHR43580">
    <property type="entry name" value="OXIDOREDUCTASE GLYR1-RELATED"/>
    <property type="match status" value="1"/>
</dbReference>
<dbReference type="InterPro" id="IPR006115">
    <property type="entry name" value="6PGDH_NADP-bd"/>
</dbReference>
<proteinExistence type="inferred from homology"/>
<accession>A0A3S9MFU3</accession>
<evidence type="ECO:0000256" key="2">
    <source>
        <dbReference type="ARBA" id="ARBA00023002"/>
    </source>
</evidence>
<sequence length="299" mass="31339">MSTNTAPTAGTAVTVIGLGMMGTALADAFLGQGHPTTVWNRSPHKAEQLTARGATGAATVGEAVSDAALVIVCLSNDEAVHQVLEPETENLKGRVLVNLTSSTPEEARDTAAWAARHGIEYLDGAIMAIPPLVGQPQALIFYGGSSRAYSDHEQTLRVLGGATTFLGEDTGLPSLYDVALLGILWATVAGNIHALALVGSEGVTAEAFLPYATGWLNHVAVPFLPRLAEEVDQKQYATEISTLNVNREAIAHLVSASHSQGVSPELLLPVQALIERRVARGHGSDSLSSLIEELRDPAT</sequence>
<dbReference type="GO" id="GO:0050661">
    <property type="term" value="F:NADP binding"/>
    <property type="evidence" value="ECO:0007669"/>
    <property type="project" value="InterPro"/>
</dbReference>
<dbReference type="GO" id="GO:0016491">
    <property type="term" value="F:oxidoreductase activity"/>
    <property type="evidence" value="ECO:0007669"/>
    <property type="project" value="UniProtKB-KW"/>
</dbReference>
<protein>
    <submittedName>
        <fullName evidence="5">NAD(P)-dependent oxidoreductase</fullName>
    </submittedName>
</protein>
<dbReference type="PIRSF" id="PIRSF000103">
    <property type="entry name" value="HIBADH"/>
    <property type="match status" value="1"/>
</dbReference>
<dbReference type="Proteomes" id="UP000280298">
    <property type="component" value="Chromosome"/>
</dbReference>
<dbReference type="AlphaFoldDB" id="A0A3S9MFU3"/>
<dbReference type="InterPro" id="IPR048666">
    <property type="entry name" value="RedAm-like_C"/>
</dbReference>
<evidence type="ECO:0000313" key="5">
    <source>
        <dbReference type="EMBL" id="AZQ38069.1"/>
    </source>
</evidence>
<dbReference type="InterPro" id="IPR015815">
    <property type="entry name" value="HIBADH-related"/>
</dbReference>
<reference evidence="5 6" key="1">
    <citation type="journal article" date="2019" name="Int. J. Syst. Evol. Microbiol.">
        <title>Streptomyces cyaneochromogenes sp. nov., a blue pigment-producing actinomycete from manganese-contaminated soil.</title>
        <authorList>
            <person name="Tang X."/>
            <person name="Zhao J."/>
            <person name="Li K."/>
            <person name="Chen Z."/>
            <person name="Sun Y."/>
            <person name="Gao J."/>
        </authorList>
    </citation>
    <scope>NUCLEOTIDE SEQUENCE [LARGE SCALE GENOMIC DNA]</scope>
    <source>
        <strain evidence="5 6">MK-45</strain>
    </source>
</reference>